<evidence type="ECO:0000256" key="4">
    <source>
        <dbReference type="ARBA" id="ARBA00023015"/>
    </source>
</evidence>
<dbReference type="AlphaFoldDB" id="A0A200QRY4"/>
<dbReference type="STRING" id="56857.A0A200QRY4"/>
<evidence type="ECO:0000256" key="8">
    <source>
        <dbReference type="SAM" id="MobiDB-lite"/>
    </source>
</evidence>
<keyword evidence="7" id="KW-0539">Nucleus</keyword>
<evidence type="ECO:0000313" key="10">
    <source>
        <dbReference type="EMBL" id="OVA13210.1"/>
    </source>
</evidence>
<dbReference type="GO" id="GO:0003677">
    <property type="term" value="F:DNA binding"/>
    <property type="evidence" value="ECO:0007669"/>
    <property type="project" value="UniProtKB-KW"/>
</dbReference>
<keyword evidence="3" id="KW-0862">Zinc</keyword>
<sequence>MGLSSKQVSGDGRHWTKGGTLRNVPVGGGRKNKRLKTTNTTNNKKKNSINSIKKSESRNSNFTTQQQQEQIKVSSGGDRQKNISEFLYQSLINPTSFTQPDFVNIQENSFVGSTDLSSSQIPSFQFTSLSNFENHPSSISSSFSTGCFQSSSNVFNQSGESEQSVENITNMNPTTTLMQMPGQVPNSTSNFMDSSINWSWEDINTFISTDLKQPWEDDQIKQ</sequence>
<evidence type="ECO:0000256" key="2">
    <source>
        <dbReference type="ARBA" id="ARBA00022771"/>
    </source>
</evidence>
<evidence type="ECO:0000259" key="9">
    <source>
        <dbReference type="Pfam" id="PF02701"/>
    </source>
</evidence>
<dbReference type="Proteomes" id="UP000195402">
    <property type="component" value="Unassembled WGS sequence"/>
</dbReference>
<dbReference type="OMA" id="TINMAIQ"/>
<feature type="domain" description="Dof-type" evidence="9">
    <location>
        <begin position="13"/>
        <end position="33"/>
    </location>
</feature>
<keyword evidence="6" id="KW-0804">Transcription</keyword>
<dbReference type="GO" id="GO:0003700">
    <property type="term" value="F:DNA-binding transcription factor activity"/>
    <property type="evidence" value="ECO:0007669"/>
    <property type="project" value="InterPro"/>
</dbReference>
<evidence type="ECO:0000256" key="6">
    <source>
        <dbReference type="ARBA" id="ARBA00023163"/>
    </source>
</evidence>
<evidence type="ECO:0000256" key="3">
    <source>
        <dbReference type="ARBA" id="ARBA00022833"/>
    </source>
</evidence>
<dbReference type="InParanoid" id="A0A200QRY4"/>
<evidence type="ECO:0000256" key="7">
    <source>
        <dbReference type="ARBA" id="ARBA00023242"/>
    </source>
</evidence>
<proteinExistence type="predicted"/>
<evidence type="ECO:0000313" key="11">
    <source>
        <dbReference type="Proteomes" id="UP000195402"/>
    </source>
</evidence>
<keyword evidence="1" id="KW-0479">Metal-binding</keyword>
<protein>
    <submittedName>
        <fullName evidence="10">Zinc finger protein</fullName>
    </submittedName>
</protein>
<keyword evidence="11" id="KW-1185">Reference proteome</keyword>
<dbReference type="PANTHER" id="PTHR31992:SF97">
    <property type="entry name" value="DOF ZINC FINGER PROTEIN"/>
    <property type="match status" value="1"/>
</dbReference>
<organism evidence="10 11">
    <name type="scientific">Macleaya cordata</name>
    <name type="common">Five-seeded plume-poppy</name>
    <name type="synonym">Bocconia cordata</name>
    <dbReference type="NCBI Taxonomy" id="56857"/>
    <lineage>
        <taxon>Eukaryota</taxon>
        <taxon>Viridiplantae</taxon>
        <taxon>Streptophyta</taxon>
        <taxon>Embryophyta</taxon>
        <taxon>Tracheophyta</taxon>
        <taxon>Spermatophyta</taxon>
        <taxon>Magnoliopsida</taxon>
        <taxon>Ranunculales</taxon>
        <taxon>Papaveraceae</taxon>
        <taxon>Papaveroideae</taxon>
        <taxon>Macleaya</taxon>
    </lineage>
</organism>
<keyword evidence="2" id="KW-0863">Zinc-finger</keyword>
<dbReference type="Pfam" id="PF02701">
    <property type="entry name" value="Zn_ribbon_Dof"/>
    <property type="match status" value="1"/>
</dbReference>
<feature type="region of interest" description="Disordered" evidence="8">
    <location>
        <begin position="1"/>
        <end position="78"/>
    </location>
</feature>
<dbReference type="InterPro" id="IPR045174">
    <property type="entry name" value="Dof"/>
</dbReference>
<dbReference type="OrthoDB" id="1927254at2759"/>
<keyword evidence="4" id="KW-0805">Transcription regulation</keyword>
<evidence type="ECO:0000256" key="5">
    <source>
        <dbReference type="ARBA" id="ARBA00023125"/>
    </source>
</evidence>
<evidence type="ECO:0000256" key="1">
    <source>
        <dbReference type="ARBA" id="ARBA00022723"/>
    </source>
</evidence>
<name>A0A200QRY4_MACCD</name>
<comment type="caution">
    <text evidence="10">The sequence shown here is derived from an EMBL/GenBank/DDBJ whole genome shotgun (WGS) entry which is preliminary data.</text>
</comment>
<feature type="compositionally biased region" description="Polar residues" evidence="8">
    <location>
        <begin position="62"/>
        <end position="73"/>
    </location>
</feature>
<accession>A0A200QRY4</accession>
<gene>
    <name evidence="10" type="ORF">BVC80_757g30</name>
</gene>
<dbReference type="PANTHER" id="PTHR31992">
    <property type="entry name" value="DOF ZINC FINGER PROTEIN DOF1.4-RELATED"/>
    <property type="match status" value="1"/>
</dbReference>
<keyword evidence="5" id="KW-0238">DNA-binding</keyword>
<reference evidence="10 11" key="1">
    <citation type="journal article" date="2017" name="Mol. Plant">
        <title>The Genome of Medicinal Plant Macleaya cordata Provides New Insights into Benzylisoquinoline Alkaloids Metabolism.</title>
        <authorList>
            <person name="Liu X."/>
            <person name="Liu Y."/>
            <person name="Huang P."/>
            <person name="Ma Y."/>
            <person name="Qing Z."/>
            <person name="Tang Q."/>
            <person name="Cao H."/>
            <person name="Cheng P."/>
            <person name="Zheng Y."/>
            <person name="Yuan Z."/>
            <person name="Zhou Y."/>
            <person name="Liu J."/>
            <person name="Tang Z."/>
            <person name="Zhuo Y."/>
            <person name="Zhang Y."/>
            <person name="Yu L."/>
            <person name="Huang J."/>
            <person name="Yang P."/>
            <person name="Peng Q."/>
            <person name="Zhang J."/>
            <person name="Jiang W."/>
            <person name="Zhang Z."/>
            <person name="Lin K."/>
            <person name="Ro D.K."/>
            <person name="Chen X."/>
            <person name="Xiong X."/>
            <person name="Shang Y."/>
            <person name="Huang S."/>
            <person name="Zeng J."/>
        </authorList>
    </citation>
    <scope>NUCLEOTIDE SEQUENCE [LARGE SCALE GENOMIC DNA]</scope>
    <source>
        <strain evidence="11">cv. BLH2017</strain>
        <tissue evidence="10">Root</tissue>
    </source>
</reference>
<dbReference type="GO" id="GO:0008270">
    <property type="term" value="F:zinc ion binding"/>
    <property type="evidence" value="ECO:0007669"/>
    <property type="project" value="UniProtKB-KW"/>
</dbReference>
<dbReference type="InterPro" id="IPR003851">
    <property type="entry name" value="Znf_Dof"/>
</dbReference>
<dbReference type="EMBL" id="MVGT01001184">
    <property type="protein sequence ID" value="OVA13210.1"/>
    <property type="molecule type" value="Genomic_DNA"/>
</dbReference>
<feature type="compositionally biased region" description="Low complexity" evidence="8">
    <location>
        <begin position="37"/>
        <end position="52"/>
    </location>
</feature>